<dbReference type="RefSeq" id="WP_011466255.1">
    <property type="nucleotide sequence ID" value="NC_007908.1"/>
</dbReference>
<dbReference type="PANTHER" id="PTHR30068:SF3">
    <property type="entry name" value="PHOSPHOLIPID_GLYCEROL ACYLTRANSFERASE DOMAIN-CONTAINING PROTEIN"/>
    <property type="match status" value="1"/>
</dbReference>
<proteinExistence type="predicted"/>
<dbReference type="SUPFAM" id="SSF69593">
    <property type="entry name" value="Glycerol-3-phosphate (1)-acyltransferase"/>
    <property type="match status" value="1"/>
</dbReference>
<dbReference type="InterPro" id="IPR002123">
    <property type="entry name" value="Plipid/glycerol_acylTrfase"/>
</dbReference>
<name>Q21RB0_ALBFT</name>
<dbReference type="AlphaFoldDB" id="Q21RB0"/>
<evidence type="ECO:0000313" key="2">
    <source>
        <dbReference type="EMBL" id="ABD71693.1"/>
    </source>
</evidence>
<sequence>MPHHPLSTRTQRTVDSPAEFAACRDRFFTRPLSDTMLRWCFPELSRQAVVEQTNAFRGTEEFQFAYVNPMLQRILKETSQGLSISGLDQLPTDRKFLFISNHRCIVMDAALVSLNLLSSGRGTCKVCVGDNLMDTPGVAELMLLLNGVVIKRSGARRDVYAKAQQTAAYLARQIEEQRYSVWLSQSPGRTKDGNDHTDPAIIKMLALAGDKTRADFEKLHIVPVAISYEFEPCATHKVRETLLRLQHGKYHKAADEDVAQIRDSVTANKGHIHLAFGKEIRLDGAHSADAVQEVADRIDAQIWSIYRAWDSNRIAHALLTQDNWDLDTPYAQAFLGLIANQVAELTAMGLPSVPAREALLQLYAQPVFNARRAAASRT</sequence>
<protein>
    <recommendedName>
        <fullName evidence="1">Phospholipid/glycerol acyltransferase domain-containing protein</fullName>
    </recommendedName>
</protein>
<feature type="domain" description="Phospholipid/glycerol acyltransferase" evidence="1">
    <location>
        <begin position="84"/>
        <end position="227"/>
    </location>
</feature>
<accession>Q21RB0</accession>
<dbReference type="HOGENOM" id="CLU_061982_0_0_4"/>
<dbReference type="GO" id="GO:0019698">
    <property type="term" value="P:D-galacturonate catabolic process"/>
    <property type="evidence" value="ECO:0007669"/>
    <property type="project" value="TreeGrafter"/>
</dbReference>
<dbReference type="eggNOG" id="COG0204">
    <property type="taxonomic scope" value="Bacteria"/>
</dbReference>
<dbReference type="Proteomes" id="UP000008332">
    <property type="component" value="Chromosome"/>
</dbReference>
<evidence type="ECO:0000313" key="3">
    <source>
        <dbReference type="Proteomes" id="UP000008332"/>
    </source>
</evidence>
<dbReference type="PANTHER" id="PTHR30068">
    <property type="entry name" value="URONATE ISOMERASE"/>
    <property type="match status" value="1"/>
</dbReference>
<organism evidence="2 3">
    <name type="scientific">Albidiferax ferrireducens (strain ATCC BAA-621 / DSM 15236 / T118)</name>
    <name type="common">Rhodoferax ferrireducens</name>
    <dbReference type="NCBI Taxonomy" id="338969"/>
    <lineage>
        <taxon>Bacteria</taxon>
        <taxon>Pseudomonadati</taxon>
        <taxon>Pseudomonadota</taxon>
        <taxon>Betaproteobacteria</taxon>
        <taxon>Burkholderiales</taxon>
        <taxon>Comamonadaceae</taxon>
        <taxon>Rhodoferax</taxon>
    </lineage>
</organism>
<dbReference type="Pfam" id="PF01553">
    <property type="entry name" value="Acyltransferase"/>
    <property type="match status" value="1"/>
</dbReference>
<dbReference type="GO" id="GO:0016746">
    <property type="term" value="F:acyltransferase activity"/>
    <property type="evidence" value="ECO:0007669"/>
    <property type="project" value="InterPro"/>
</dbReference>
<keyword evidence="3" id="KW-1185">Reference proteome</keyword>
<dbReference type="GO" id="GO:0042840">
    <property type="term" value="P:D-glucuronate catabolic process"/>
    <property type="evidence" value="ECO:0007669"/>
    <property type="project" value="TreeGrafter"/>
</dbReference>
<reference evidence="3" key="1">
    <citation type="submission" date="2006-02" db="EMBL/GenBank/DDBJ databases">
        <title>Complete sequence of chromosome of Rhodoferax ferrireducens DSM 15236.</title>
        <authorList>
            <person name="Copeland A."/>
            <person name="Lucas S."/>
            <person name="Lapidus A."/>
            <person name="Barry K."/>
            <person name="Detter J.C."/>
            <person name="Glavina del Rio T."/>
            <person name="Hammon N."/>
            <person name="Israni S."/>
            <person name="Pitluck S."/>
            <person name="Brettin T."/>
            <person name="Bruce D."/>
            <person name="Han C."/>
            <person name="Tapia R."/>
            <person name="Gilna P."/>
            <person name="Kiss H."/>
            <person name="Schmutz J."/>
            <person name="Larimer F."/>
            <person name="Land M."/>
            <person name="Kyrpides N."/>
            <person name="Ivanova N."/>
            <person name="Richardson P."/>
        </authorList>
    </citation>
    <scope>NUCLEOTIDE SEQUENCE [LARGE SCALE GENOMIC DNA]</scope>
    <source>
        <strain evidence="3">ATCC BAA-621 / DSM 15236 / T118</strain>
    </source>
</reference>
<evidence type="ECO:0000259" key="1">
    <source>
        <dbReference type="Pfam" id="PF01553"/>
    </source>
</evidence>
<gene>
    <name evidence="2" type="ordered locus">Rfer_3995</name>
</gene>
<dbReference type="KEGG" id="rfr:Rfer_3995"/>
<dbReference type="OrthoDB" id="1078132at2"/>
<dbReference type="STRING" id="338969.Rfer_3995"/>
<dbReference type="EMBL" id="CP000267">
    <property type="protein sequence ID" value="ABD71693.1"/>
    <property type="molecule type" value="Genomic_DNA"/>
</dbReference>